<name>A0A146FAH4_ASPKA</name>
<gene>
    <name evidence="2" type="ORF">RIB2604_01505790</name>
</gene>
<comment type="caution">
    <text evidence="2">The sequence shown here is derived from an EMBL/GenBank/DDBJ whole genome shotgun (WGS) entry which is preliminary data.</text>
</comment>
<dbReference type="AlphaFoldDB" id="A0A146FAH4"/>
<reference evidence="2 3" key="1">
    <citation type="journal article" date="2016" name="DNA Res.">
        <title>Genome sequence of Aspergillus luchuensis NBRC 4314.</title>
        <authorList>
            <person name="Yamada O."/>
            <person name="Machida M."/>
            <person name="Hosoyama A."/>
            <person name="Goto M."/>
            <person name="Takahashi T."/>
            <person name="Futagami T."/>
            <person name="Yamagata Y."/>
            <person name="Takeuchi M."/>
            <person name="Kobayashi T."/>
            <person name="Koike H."/>
            <person name="Abe K."/>
            <person name="Asai K."/>
            <person name="Arita M."/>
            <person name="Fujita N."/>
            <person name="Fukuda K."/>
            <person name="Higa K."/>
            <person name="Horikawa H."/>
            <person name="Ishikawa T."/>
            <person name="Jinno K."/>
            <person name="Kato Y."/>
            <person name="Kirimura K."/>
            <person name="Mizutani O."/>
            <person name="Nakasone K."/>
            <person name="Sano M."/>
            <person name="Shiraishi Y."/>
            <person name="Tsukahara M."/>
            <person name="Gomi K."/>
        </authorList>
    </citation>
    <scope>NUCLEOTIDE SEQUENCE [LARGE SCALE GENOMIC DNA]</scope>
    <source>
        <strain evidence="2 3">RIB 2604</strain>
    </source>
</reference>
<dbReference type="EMBL" id="BCWF01000015">
    <property type="protein sequence ID" value="GAT22543.1"/>
    <property type="molecule type" value="Genomic_DNA"/>
</dbReference>
<evidence type="ECO:0000313" key="2">
    <source>
        <dbReference type="EMBL" id="GAT22543.1"/>
    </source>
</evidence>
<protein>
    <submittedName>
        <fullName evidence="2">F-box domain protein</fullName>
    </submittedName>
</protein>
<feature type="region of interest" description="Disordered" evidence="1">
    <location>
        <begin position="40"/>
        <end position="68"/>
    </location>
</feature>
<proteinExistence type="predicted"/>
<organism evidence="2 3">
    <name type="scientific">Aspergillus kawachii</name>
    <name type="common">White koji mold</name>
    <name type="synonym">Aspergillus awamori var. kawachi</name>
    <dbReference type="NCBI Taxonomy" id="1069201"/>
    <lineage>
        <taxon>Eukaryota</taxon>
        <taxon>Fungi</taxon>
        <taxon>Dikarya</taxon>
        <taxon>Ascomycota</taxon>
        <taxon>Pezizomycotina</taxon>
        <taxon>Eurotiomycetes</taxon>
        <taxon>Eurotiomycetidae</taxon>
        <taxon>Eurotiales</taxon>
        <taxon>Aspergillaceae</taxon>
        <taxon>Aspergillus</taxon>
        <taxon>Aspergillus subgen. Circumdati</taxon>
    </lineage>
</organism>
<reference evidence="3" key="2">
    <citation type="submission" date="2016-02" db="EMBL/GenBank/DDBJ databases">
        <title>Genome sequencing of Aspergillus luchuensis NBRC 4314.</title>
        <authorList>
            <person name="Yamada O."/>
        </authorList>
    </citation>
    <scope>NUCLEOTIDE SEQUENCE [LARGE SCALE GENOMIC DNA]</scope>
    <source>
        <strain evidence="3">RIB 2604</strain>
    </source>
</reference>
<accession>A0A146FAH4</accession>
<sequence>MTRKAGIGEGLVDDRKCSHRYKALEDETSTVMMATVPTVEWRRGGTGPPAIKKVVAQPRDLPDSGDRR</sequence>
<evidence type="ECO:0000313" key="3">
    <source>
        <dbReference type="Proteomes" id="UP000075230"/>
    </source>
</evidence>
<evidence type="ECO:0000256" key="1">
    <source>
        <dbReference type="SAM" id="MobiDB-lite"/>
    </source>
</evidence>
<dbReference type="Proteomes" id="UP000075230">
    <property type="component" value="Unassembled WGS sequence"/>
</dbReference>